<dbReference type="Proteomes" id="UP000825701">
    <property type="component" value="Chromosome"/>
</dbReference>
<protein>
    <submittedName>
        <fullName evidence="1">Uncharacterized protein</fullName>
    </submittedName>
</protein>
<accession>A0A9E6RAV4</accession>
<dbReference type="KEGG" id="cmet:K6K41_07910"/>
<dbReference type="EMBL" id="CP081869">
    <property type="protein sequence ID" value="QZO01376.1"/>
    <property type="molecule type" value="Genomic_DNA"/>
</dbReference>
<reference evidence="1" key="1">
    <citation type="submission" date="2021-08" db="EMBL/GenBank/DDBJ databases">
        <authorList>
            <person name="Zhang H."/>
            <person name="Xu M."/>
            <person name="Yu Z."/>
            <person name="Yang L."/>
            <person name="Cai Y."/>
        </authorList>
    </citation>
    <scope>NUCLEOTIDE SEQUENCE</scope>
    <source>
        <strain evidence="1">CHL1</strain>
    </source>
</reference>
<dbReference type="AlphaFoldDB" id="A0A9E6RAV4"/>
<dbReference type="RefSeq" id="WP_261404642.1">
    <property type="nucleotide sequence ID" value="NZ_CP081869.1"/>
</dbReference>
<name>A0A9E6RAV4_9HYPH</name>
<sequence>MSEADAFLARVEAIAESQNLQPLEAALVVSVGEGVARDTMSFGRVFGVGHALALRAAAALEGGLLRATSTSAKSRRMRLELTEAGAALFGGTAQAA</sequence>
<organism evidence="1 2">
    <name type="scientific">Chenggangzhangella methanolivorans</name>
    <dbReference type="NCBI Taxonomy" id="1437009"/>
    <lineage>
        <taxon>Bacteria</taxon>
        <taxon>Pseudomonadati</taxon>
        <taxon>Pseudomonadota</taxon>
        <taxon>Alphaproteobacteria</taxon>
        <taxon>Hyphomicrobiales</taxon>
        <taxon>Methylopilaceae</taxon>
        <taxon>Chenggangzhangella</taxon>
    </lineage>
</organism>
<evidence type="ECO:0000313" key="2">
    <source>
        <dbReference type="Proteomes" id="UP000825701"/>
    </source>
</evidence>
<proteinExistence type="predicted"/>
<keyword evidence="2" id="KW-1185">Reference proteome</keyword>
<evidence type="ECO:0000313" key="1">
    <source>
        <dbReference type="EMBL" id="QZO01376.1"/>
    </source>
</evidence>
<gene>
    <name evidence="1" type="ORF">K6K41_07910</name>
</gene>